<feature type="signal peptide" evidence="2">
    <location>
        <begin position="1"/>
        <end position="24"/>
    </location>
</feature>
<protein>
    <submittedName>
        <fullName evidence="4">Glycoside hydrolase family 16 protein</fullName>
    </submittedName>
</protein>
<feature type="chain" id="PRO_5045853562" evidence="2">
    <location>
        <begin position="25"/>
        <end position="376"/>
    </location>
</feature>
<dbReference type="InterPro" id="IPR013320">
    <property type="entry name" value="ConA-like_dom_sf"/>
</dbReference>
<dbReference type="CDD" id="cd08023">
    <property type="entry name" value="GH16_laminarinase_like"/>
    <property type="match status" value="1"/>
</dbReference>
<proteinExistence type="inferred from homology"/>
<dbReference type="InterPro" id="IPR000757">
    <property type="entry name" value="Beta-glucanase-like"/>
</dbReference>
<dbReference type="PANTHER" id="PTHR10963">
    <property type="entry name" value="GLYCOSYL HYDROLASE-RELATED"/>
    <property type="match status" value="1"/>
</dbReference>
<dbReference type="PANTHER" id="PTHR10963:SF55">
    <property type="entry name" value="GLYCOSIDE HYDROLASE FAMILY 16 PROTEIN"/>
    <property type="match status" value="1"/>
</dbReference>
<comment type="caution">
    <text evidence="4">The sequence shown here is derived from an EMBL/GenBank/DDBJ whole genome shotgun (WGS) entry which is preliminary data.</text>
</comment>
<dbReference type="PROSITE" id="PS51762">
    <property type="entry name" value="GH16_2"/>
    <property type="match status" value="1"/>
</dbReference>
<reference evidence="4 5" key="1">
    <citation type="submission" date="2020-03" db="EMBL/GenBank/DDBJ databases">
        <title>Cyclobacterium plantarum sp. nov., a marine bacterium isolated from a coastal-marine wetland.</title>
        <authorList>
            <person name="Sanchez-Porro C."/>
            <person name="Ventosa A."/>
            <person name="Amoozegar M."/>
        </authorList>
    </citation>
    <scope>NUCLEOTIDE SEQUENCE [LARGE SCALE GENOMIC DNA]</scope>
    <source>
        <strain evidence="4 5">GBPx2</strain>
    </source>
</reference>
<evidence type="ECO:0000259" key="3">
    <source>
        <dbReference type="PROSITE" id="PS51762"/>
    </source>
</evidence>
<name>A0ABX0HGC8_9BACT</name>
<dbReference type="EMBL" id="JAANYN010000013">
    <property type="protein sequence ID" value="NHE59441.1"/>
    <property type="molecule type" value="Genomic_DNA"/>
</dbReference>
<accession>A0ABX0HGC8</accession>
<comment type="similarity">
    <text evidence="1">Belongs to the glycosyl hydrolase 16 family.</text>
</comment>
<evidence type="ECO:0000313" key="4">
    <source>
        <dbReference type="EMBL" id="NHE59441.1"/>
    </source>
</evidence>
<dbReference type="Pfam" id="PF00722">
    <property type="entry name" value="Glyco_hydro_16"/>
    <property type="match status" value="1"/>
</dbReference>
<sequence>MLMMTKLFQTVSLLLTLFSASSCNQEEVDQRVLLPQNLEVTVEEGENGLVQVSFTADQANFFRVSFGAGNDMPERVSGNQSSYRYDSPGEYTIIVQAHATETDFIKEERSVTITEQMLGMGFPDSGFTSPMTYEGYALVWNDEFEAQTLSSDWVFEIGDGCPNLCGWGNNELQYYRRENTELKDGYLVVTAREENMGGKNYTSSRLKTQGQQNFQFGRIDIRAALPQGQGIWPAFWMLGENINEVPWPACGEIDIMEMIGGNADGRDNTVHGTLHWDNNGNYASDGGKLSLSDGAILKDNFHVYSLIWEENQITWLLDDEVFHSMDISPAAMDEFREPFFLLINMAVGGNWPGNPDASTRFPQQLAVDYVRVFERE</sequence>
<evidence type="ECO:0000256" key="2">
    <source>
        <dbReference type="SAM" id="SignalP"/>
    </source>
</evidence>
<evidence type="ECO:0000256" key="1">
    <source>
        <dbReference type="ARBA" id="ARBA00006865"/>
    </source>
</evidence>
<dbReference type="SUPFAM" id="SSF49899">
    <property type="entry name" value="Concanavalin A-like lectins/glucanases"/>
    <property type="match status" value="1"/>
</dbReference>
<feature type="domain" description="GH16" evidence="3">
    <location>
        <begin position="138"/>
        <end position="376"/>
    </location>
</feature>
<keyword evidence="2" id="KW-0732">Signal</keyword>
<gene>
    <name evidence="4" type="ORF">G9Q97_21745</name>
</gene>
<dbReference type="Proteomes" id="UP000649799">
    <property type="component" value="Unassembled WGS sequence"/>
</dbReference>
<dbReference type="GO" id="GO:0016787">
    <property type="term" value="F:hydrolase activity"/>
    <property type="evidence" value="ECO:0007669"/>
    <property type="project" value="UniProtKB-KW"/>
</dbReference>
<keyword evidence="5" id="KW-1185">Reference proteome</keyword>
<dbReference type="PROSITE" id="PS51257">
    <property type="entry name" value="PROKAR_LIPOPROTEIN"/>
    <property type="match status" value="1"/>
</dbReference>
<keyword evidence="4" id="KW-0378">Hydrolase</keyword>
<evidence type="ECO:0000313" key="5">
    <source>
        <dbReference type="Proteomes" id="UP000649799"/>
    </source>
</evidence>
<dbReference type="InterPro" id="IPR050546">
    <property type="entry name" value="Glycosyl_Hydrlase_16"/>
</dbReference>
<dbReference type="Gene3D" id="2.60.120.200">
    <property type="match status" value="1"/>
</dbReference>
<organism evidence="4 5">
    <name type="scientific">Cyclobacterium plantarum</name>
    <dbReference type="NCBI Taxonomy" id="2716263"/>
    <lineage>
        <taxon>Bacteria</taxon>
        <taxon>Pseudomonadati</taxon>
        <taxon>Bacteroidota</taxon>
        <taxon>Cytophagia</taxon>
        <taxon>Cytophagales</taxon>
        <taxon>Cyclobacteriaceae</taxon>
        <taxon>Cyclobacterium</taxon>
    </lineage>
</organism>